<reference evidence="3" key="1">
    <citation type="journal article" date="2019" name="Int. J. Syst. Evol. Microbiol.">
        <title>The Global Catalogue of Microorganisms (GCM) 10K type strain sequencing project: providing services to taxonomists for standard genome sequencing and annotation.</title>
        <authorList>
            <consortium name="The Broad Institute Genomics Platform"/>
            <consortium name="The Broad Institute Genome Sequencing Center for Infectious Disease"/>
            <person name="Wu L."/>
            <person name="Ma J."/>
        </authorList>
    </citation>
    <scope>NUCLEOTIDE SEQUENCE [LARGE SCALE GENOMIC DNA]</scope>
    <source>
        <strain evidence="3">CGMCC 4.7405</strain>
    </source>
</reference>
<name>A0ABV8C098_9PSEU</name>
<accession>A0ABV8C098</accession>
<dbReference type="Proteomes" id="UP001595690">
    <property type="component" value="Unassembled WGS sequence"/>
</dbReference>
<keyword evidence="1" id="KW-0472">Membrane</keyword>
<keyword evidence="1" id="KW-1133">Transmembrane helix</keyword>
<comment type="caution">
    <text evidence="2">The sequence shown here is derived from an EMBL/GenBank/DDBJ whole genome shotgun (WGS) entry which is preliminary data.</text>
</comment>
<feature type="transmembrane region" description="Helical" evidence="1">
    <location>
        <begin position="160"/>
        <end position="179"/>
    </location>
</feature>
<dbReference type="EMBL" id="JBHRZI010000023">
    <property type="protein sequence ID" value="MFC3895415.1"/>
    <property type="molecule type" value="Genomic_DNA"/>
</dbReference>
<evidence type="ECO:0008006" key="4">
    <source>
        <dbReference type="Google" id="ProtNLM"/>
    </source>
</evidence>
<feature type="transmembrane region" description="Helical" evidence="1">
    <location>
        <begin position="12"/>
        <end position="34"/>
    </location>
</feature>
<feature type="transmembrane region" description="Helical" evidence="1">
    <location>
        <begin position="108"/>
        <end position="127"/>
    </location>
</feature>
<feature type="transmembrane region" description="Helical" evidence="1">
    <location>
        <begin position="40"/>
        <end position="60"/>
    </location>
</feature>
<gene>
    <name evidence="2" type="ORF">ACFOWZ_28380</name>
</gene>
<evidence type="ECO:0000313" key="2">
    <source>
        <dbReference type="EMBL" id="MFC3895415.1"/>
    </source>
</evidence>
<organism evidence="2 3">
    <name type="scientific">Lentzea rhizosphaerae</name>
    <dbReference type="NCBI Taxonomy" id="2041025"/>
    <lineage>
        <taxon>Bacteria</taxon>
        <taxon>Bacillati</taxon>
        <taxon>Actinomycetota</taxon>
        <taxon>Actinomycetes</taxon>
        <taxon>Pseudonocardiales</taxon>
        <taxon>Pseudonocardiaceae</taxon>
        <taxon>Lentzea</taxon>
    </lineage>
</organism>
<proteinExistence type="predicted"/>
<feature type="transmembrane region" description="Helical" evidence="1">
    <location>
        <begin position="81"/>
        <end position="102"/>
    </location>
</feature>
<keyword evidence="1" id="KW-0812">Transmembrane</keyword>
<feature type="transmembrane region" description="Helical" evidence="1">
    <location>
        <begin position="132"/>
        <end position="154"/>
    </location>
</feature>
<dbReference type="RefSeq" id="WP_382376961.1">
    <property type="nucleotide sequence ID" value="NZ_JBHRZI010000023.1"/>
</dbReference>
<evidence type="ECO:0000256" key="1">
    <source>
        <dbReference type="SAM" id="Phobius"/>
    </source>
</evidence>
<protein>
    <recommendedName>
        <fullName evidence="4">DUF308 domain-containing protein</fullName>
    </recommendedName>
</protein>
<sequence>MNDEQFTKGHVITLMITSLIGVGFGTGWWFSAAITLPGPAAVVLGVVIAVCLVGWVLRVGRSGRQLPPGGGRADSPFGKTYGIAVLLMVVGIFAGSRLLTLVELPQAIPAWVLFVVGAHFAPFAKLFDSTRFLWLAAALSGTAVLTVGLGVAGLEPAWRLVPGFGGAAVLWTTVVAGLLDGQARIQSFLRATPANVDVRLASPMSSPASGRHSGR</sequence>
<evidence type="ECO:0000313" key="3">
    <source>
        <dbReference type="Proteomes" id="UP001595690"/>
    </source>
</evidence>
<keyword evidence="3" id="KW-1185">Reference proteome</keyword>